<sequence length="119" mass="13193">MVVGGNNDDNDKDTHRSSLLLPHHHKRPRLPPSLGALGATRCLMHGLEAAQLVAPHADALASLLVHRGPPVTPHRQLLTIIATVAILPVCELTRKRGKGWKPLTCDYVSPRMIFFMFFY</sequence>
<dbReference type="Proteomes" id="UP000000763">
    <property type="component" value="Chromosome 8"/>
</dbReference>
<dbReference type="AlphaFoldDB" id="A0A0P0XD95"/>
<evidence type="ECO:0000256" key="1">
    <source>
        <dbReference type="SAM" id="MobiDB-lite"/>
    </source>
</evidence>
<evidence type="ECO:0000313" key="3">
    <source>
        <dbReference type="Proteomes" id="UP000000763"/>
    </source>
</evidence>
<organism evidence="2 3">
    <name type="scientific">Oryza sativa subsp. japonica</name>
    <name type="common">Rice</name>
    <dbReference type="NCBI Taxonomy" id="39947"/>
    <lineage>
        <taxon>Eukaryota</taxon>
        <taxon>Viridiplantae</taxon>
        <taxon>Streptophyta</taxon>
        <taxon>Embryophyta</taxon>
        <taxon>Tracheophyta</taxon>
        <taxon>Spermatophyta</taxon>
        <taxon>Magnoliopsida</taxon>
        <taxon>Liliopsida</taxon>
        <taxon>Poales</taxon>
        <taxon>Poaceae</taxon>
        <taxon>BOP clade</taxon>
        <taxon>Oryzoideae</taxon>
        <taxon>Oryzeae</taxon>
        <taxon>Oryzinae</taxon>
        <taxon>Oryza</taxon>
        <taxon>Oryza sativa</taxon>
    </lineage>
</organism>
<reference evidence="3" key="1">
    <citation type="journal article" date="2005" name="Nature">
        <title>The map-based sequence of the rice genome.</title>
        <authorList>
            <consortium name="International rice genome sequencing project (IRGSP)"/>
            <person name="Matsumoto T."/>
            <person name="Wu J."/>
            <person name="Kanamori H."/>
            <person name="Katayose Y."/>
            <person name="Fujisawa M."/>
            <person name="Namiki N."/>
            <person name="Mizuno H."/>
            <person name="Yamamoto K."/>
            <person name="Antonio B.A."/>
            <person name="Baba T."/>
            <person name="Sakata K."/>
            <person name="Nagamura Y."/>
            <person name="Aoki H."/>
            <person name="Arikawa K."/>
            <person name="Arita K."/>
            <person name="Bito T."/>
            <person name="Chiden Y."/>
            <person name="Fujitsuka N."/>
            <person name="Fukunaka R."/>
            <person name="Hamada M."/>
            <person name="Harada C."/>
            <person name="Hayashi A."/>
            <person name="Hijishita S."/>
            <person name="Honda M."/>
            <person name="Hosokawa S."/>
            <person name="Ichikawa Y."/>
            <person name="Idonuma A."/>
            <person name="Iijima M."/>
            <person name="Ikeda M."/>
            <person name="Ikeno M."/>
            <person name="Ito K."/>
            <person name="Ito S."/>
            <person name="Ito T."/>
            <person name="Ito Y."/>
            <person name="Ito Y."/>
            <person name="Iwabuchi A."/>
            <person name="Kamiya K."/>
            <person name="Karasawa W."/>
            <person name="Kurita K."/>
            <person name="Katagiri S."/>
            <person name="Kikuta A."/>
            <person name="Kobayashi H."/>
            <person name="Kobayashi N."/>
            <person name="Machita K."/>
            <person name="Maehara T."/>
            <person name="Masukawa M."/>
            <person name="Mizubayashi T."/>
            <person name="Mukai Y."/>
            <person name="Nagasaki H."/>
            <person name="Nagata Y."/>
            <person name="Naito S."/>
            <person name="Nakashima M."/>
            <person name="Nakama Y."/>
            <person name="Nakamichi Y."/>
            <person name="Nakamura M."/>
            <person name="Meguro A."/>
            <person name="Negishi M."/>
            <person name="Ohta I."/>
            <person name="Ohta T."/>
            <person name="Okamoto M."/>
            <person name="Ono N."/>
            <person name="Saji S."/>
            <person name="Sakaguchi M."/>
            <person name="Sakai K."/>
            <person name="Shibata M."/>
            <person name="Shimokawa T."/>
            <person name="Song J."/>
            <person name="Takazaki Y."/>
            <person name="Terasawa K."/>
            <person name="Tsugane M."/>
            <person name="Tsuji K."/>
            <person name="Ueda S."/>
            <person name="Waki K."/>
            <person name="Yamagata H."/>
            <person name="Yamamoto M."/>
            <person name="Yamamoto S."/>
            <person name="Yamane H."/>
            <person name="Yoshiki S."/>
            <person name="Yoshihara R."/>
            <person name="Yukawa K."/>
            <person name="Zhong H."/>
            <person name="Yano M."/>
            <person name="Yuan Q."/>
            <person name="Ouyang S."/>
            <person name="Liu J."/>
            <person name="Jones K.M."/>
            <person name="Gansberger K."/>
            <person name="Moffat K."/>
            <person name="Hill J."/>
            <person name="Bera J."/>
            <person name="Fadrosh D."/>
            <person name="Jin S."/>
            <person name="Johri S."/>
            <person name="Kim M."/>
            <person name="Overton L."/>
            <person name="Reardon M."/>
            <person name="Tsitrin T."/>
            <person name="Vuong H."/>
            <person name="Weaver B."/>
            <person name="Ciecko A."/>
            <person name="Tallon L."/>
            <person name="Jackson J."/>
            <person name="Pai G."/>
            <person name="Aken S.V."/>
            <person name="Utterback T."/>
            <person name="Reidmuller S."/>
            <person name="Feldblyum T."/>
            <person name="Hsiao J."/>
            <person name="Zismann V."/>
            <person name="Iobst S."/>
            <person name="de Vazeille A.R."/>
            <person name="Buell C.R."/>
            <person name="Ying K."/>
            <person name="Li Y."/>
            <person name="Lu T."/>
            <person name="Huang Y."/>
            <person name="Zhao Q."/>
            <person name="Feng Q."/>
            <person name="Zhang L."/>
            <person name="Zhu J."/>
            <person name="Weng Q."/>
            <person name="Mu J."/>
            <person name="Lu Y."/>
            <person name="Fan D."/>
            <person name="Liu Y."/>
            <person name="Guan J."/>
            <person name="Zhang Y."/>
            <person name="Yu S."/>
            <person name="Liu X."/>
            <person name="Zhang Y."/>
            <person name="Hong G."/>
            <person name="Han B."/>
            <person name="Choisne N."/>
            <person name="Demange N."/>
            <person name="Orjeda G."/>
            <person name="Samain S."/>
            <person name="Cattolico L."/>
            <person name="Pelletier E."/>
            <person name="Couloux A."/>
            <person name="Segurens B."/>
            <person name="Wincker P."/>
            <person name="D'Hont A."/>
            <person name="Scarpelli C."/>
            <person name="Weissenbach J."/>
            <person name="Salanoubat M."/>
            <person name="Quetier F."/>
            <person name="Yu Y."/>
            <person name="Kim H.R."/>
            <person name="Rambo T."/>
            <person name="Currie J."/>
            <person name="Collura K."/>
            <person name="Luo M."/>
            <person name="Yang T."/>
            <person name="Ammiraju J.S.S."/>
            <person name="Engler F."/>
            <person name="Soderlund C."/>
            <person name="Wing R.A."/>
            <person name="Palmer L.E."/>
            <person name="de la Bastide M."/>
            <person name="Spiegel L."/>
            <person name="Nascimento L."/>
            <person name="Zutavern T."/>
            <person name="O'Shaughnessy A."/>
            <person name="Dike S."/>
            <person name="Dedhia N."/>
            <person name="Preston R."/>
            <person name="Balija V."/>
            <person name="McCombie W.R."/>
            <person name="Chow T."/>
            <person name="Chen H."/>
            <person name="Chung M."/>
            <person name="Chen C."/>
            <person name="Shaw J."/>
            <person name="Wu H."/>
            <person name="Hsiao K."/>
            <person name="Chao Y."/>
            <person name="Chu M."/>
            <person name="Cheng C."/>
            <person name="Hour A."/>
            <person name="Lee P."/>
            <person name="Lin S."/>
            <person name="Lin Y."/>
            <person name="Liou J."/>
            <person name="Liu S."/>
            <person name="Hsing Y."/>
            <person name="Raghuvanshi S."/>
            <person name="Mohanty A."/>
            <person name="Bharti A.K."/>
            <person name="Gaur A."/>
            <person name="Gupta V."/>
            <person name="Kumar D."/>
            <person name="Ravi V."/>
            <person name="Vij S."/>
            <person name="Kapur A."/>
            <person name="Khurana P."/>
            <person name="Khurana P."/>
            <person name="Khurana J.P."/>
            <person name="Tyagi A.K."/>
            <person name="Gaikwad K."/>
            <person name="Singh A."/>
            <person name="Dalal V."/>
            <person name="Srivastava S."/>
            <person name="Dixit A."/>
            <person name="Pal A.K."/>
            <person name="Ghazi I.A."/>
            <person name="Yadav M."/>
            <person name="Pandit A."/>
            <person name="Bhargava A."/>
            <person name="Sureshbabu K."/>
            <person name="Batra K."/>
            <person name="Sharma T.R."/>
            <person name="Mohapatra T."/>
            <person name="Singh N.K."/>
            <person name="Messing J."/>
            <person name="Nelson A.B."/>
            <person name="Fuks G."/>
            <person name="Kavchok S."/>
            <person name="Keizer G."/>
            <person name="Linton E."/>
            <person name="Llaca V."/>
            <person name="Song R."/>
            <person name="Tanyolac B."/>
            <person name="Young S."/>
            <person name="Ho-Il K."/>
            <person name="Hahn J.H."/>
            <person name="Sangsakoo G."/>
            <person name="Vanavichit A."/>
            <person name="de Mattos Luiz.A.T."/>
            <person name="Zimmer P.D."/>
            <person name="Malone G."/>
            <person name="Dellagostin O."/>
            <person name="de Oliveira A.C."/>
            <person name="Bevan M."/>
            <person name="Bancroft I."/>
            <person name="Minx P."/>
            <person name="Cordum H."/>
            <person name="Wilson R."/>
            <person name="Cheng Z."/>
            <person name="Jin W."/>
            <person name="Jiang J."/>
            <person name="Leong S.A."/>
            <person name="Iwama H."/>
            <person name="Gojobori T."/>
            <person name="Itoh T."/>
            <person name="Niimura Y."/>
            <person name="Fujii Y."/>
            <person name="Habara T."/>
            <person name="Sakai H."/>
            <person name="Sato Y."/>
            <person name="Wilson G."/>
            <person name="Kumar K."/>
            <person name="McCouch S."/>
            <person name="Juretic N."/>
            <person name="Hoen D."/>
            <person name="Wright S."/>
            <person name="Bruskiewich R."/>
            <person name="Bureau T."/>
            <person name="Miyao A."/>
            <person name="Hirochika H."/>
            <person name="Nishikawa T."/>
            <person name="Kadowaki K."/>
            <person name="Sugiura M."/>
            <person name="Burr B."/>
            <person name="Sasaki T."/>
        </authorList>
    </citation>
    <scope>NUCLEOTIDE SEQUENCE [LARGE SCALE GENOMIC DNA]</scope>
    <source>
        <strain evidence="3">cv. Nipponbare</strain>
    </source>
</reference>
<name>A0A0P0XD95_ORYSJ</name>
<evidence type="ECO:0000313" key="2">
    <source>
        <dbReference type="EMBL" id="BAD17033.1"/>
    </source>
</evidence>
<dbReference type="EMBL" id="AP004692">
    <property type="protein sequence ID" value="BAD17033.1"/>
    <property type="molecule type" value="Genomic_DNA"/>
</dbReference>
<feature type="region of interest" description="Disordered" evidence="1">
    <location>
        <begin position="1"/>
        <end position="32"/>
    </location>
</feature>
<proteinExistence type="predicted"/>
<protein>
    <submittedName>
        <fullName evidence="2">Uncharacterized protein</fullName>
    </submittedName>
</protein>
<gene>
    <name evidence="2" type="primary">P0455A11.7</name>
</gene>
<reference evidence="3" key="2">
    <citation type="journal article" date="2008" name="Nucleic Acids Res.">
        <title>The rice annotation project database (RAP-DB): 2008 update.</title>
        <authorList>
            <consortium name="The rice annotation project (RAP)"/>
        </authorList>
    </citation>
    <scope>GENOME REANNOTATION</scope>
    <source>
        <strain evidence="3">cv. Nipponbare</strain>
    </source>
</reference>
<accession>A0A0P0XD95</accession>